<evidence type="ECO:0000313" key="1">
    <source>
        <dbReference type="EMBL" id="SMP73289.1"/>
    </source>
</evidence>
<proteinExistence type="predicted"/>
<evidence type="ECO:0000313" key="2">
    <source>
        <dbReference type="Proteomes" id="UP001158067"/>
    </source>
</evidence>
<protein>
    <submittedName>
        <fullName evidence="1">Uncharacterized protein</fullName>
    </submittedName>
</protein>
<dbReference type="Proteomes" id="UP001158067">
    <property type="component" value="Unassembled WGS sequence"/>
</dbReference>
<keyword evidence="2" id="KW-1185">Reference proteome</keyword>
<reference evidence="1 2" key="1">
    <citation type="submission" date="2017-05" db="EMBL/GenBank/DDBJ databases">
        <authorList>
            <person name="Varghese N."/>
            <person name="Submissions S."/>
        </authorList>
    </citation>
    <scope>NUCLEOTIDE SEQUENCE [LARGE SCALE GENOMIC DNA]</scope>
    <source>
        <strain evidence="1 2">DSM 25457</strain>
    </source>
</reference>
<dbReference type="EMBL" id="FXUG01000016">
    <property type="protein sequence ID" value="SMP73289.1"/>
    <property type="molecule type" value="Genomic_DNA"/>
</dbReference>
<comment type="caution">
    <text evidence="1">The sequence shown here is derived from an EMBL/GenBank/DDBJ whole genome shotgun (WGS) entry which is preliminary data.</text>
</comment>
<gene>
    <name evidence="1" type="ORF">SAMN06265222_11679</name>
</gene>
<name>A0ABY1QJQ2_9BACT</name>
<accession>A0ABY1QJQ2</accession>
<sequence>MVFRLGRMQGLHPPLSLQRLTQDRQLKGLRVPLPRLGRLASSLACFGAIALLAAIQPPSSVAAADLEMVDGFGNITGVIDISRRGLTVFENSGARFFYQREPRYDLPGGRYLGFYNPELNRVVRFPRSGHGPIERADLDAPIPRFIPGLVSVRPIGSGPGFGPYLSGWLGQPAGNPMLGGYVVPGYPAPGFPGLGIPGPGSFGPGYLGPGYAGPGYIGPGYGAPGLGSISLNVGIPGRFSGYQPRSVLLESSVLEKPALAPVEIEFVNSHHETLIVTLTDTQNPGKTPQYQLAPGQHQRVKLPRDAGHTRVEVYQTTDVAGLPIEQEVRVNVPPEIRYEVVVHRMRIQSIAIDRTGKSPNPIEDVNMQGVGVGRFPLPPGDQLNSGTIDVFQAATGAANPGVVAPLIPSPR</sequence>
<organism evidence="1 2">
    <name type="scientific">Neorhodopirellula lusitana</name>
    <dbReference type="NCBI Taxonomy" id="445327"/>
    <lineage>
        <taxon>Bacteria</taxon>
        <taxon>Pseudomonadati</taxon>
        <taxon>Planctomycetota</taxon>
        <taxon>Planctomycetia</taxon>
        <taxon>Pirellulales</taxon>
        <taxon>Pirellulaceae</taxon>
        <taxon>Neorhodopirellula</taxon>
    </lineage>
</organism>